<reference evidence="1" key="1">
    <citation type="submission" date="2023-04" db="EMBL/GenBank/DDBJ databases">
        <title>Draft Genome sequencing of Naganishia species isolated from polar environments using Oxford Nanopore Technology.</title>
        <authorList>
            <person name="Leo P."/>
            <person name="Venkateswaran K."/>
        </authorList>
    </citation>
    <scope>NUCLEOTIDE SEQUENCE</scope>
    <source>
        <strain evidence="1">MNA-CCFEE 5423</strain>
    </source>
</reference>
<organism evidence="1 2">
    <name type="scientific">Naganishia friedmannii</name>
    <dbReference type="NCBI Taxonomy" id="89922"/>
    <lineage>
        <taxon>Eukaryota</taxon>
        <taxon>Fungi</taxon>
        <taxon>Dikarya</taxon>
        <taxon>Basidiomycota</taxon>
        <taxon>Agaricomycotina</taxon>
        <taxon>Tremellomycetes</taxon>
        <taxon>Filobasidiales</taxon>
        <taxon>Filobasidiaceae</taxon>
        <taxon>Naganishia</taxon>
    </lineage>
</organism>
<dbReference type="Proteomes" id="UP001227268">
    <property type="component" value="Unassembled WGS sequence"/>
</dbReference>
<proteinExistence type="predicted"/>
<keyword evidence="2" id="KW-1185">Reference proteome</keyword>
<sequence length="611" mass="66973">MDHVTKSFAPPPPPQASTTTAPLSPPTTPRPTSSTENKRSPSSLLMSLLYPLLPSSGFNRSPSPTTLQSFEVQQHFASHQGKLTTPSGHQRTANPQRYHRQHARSVLVDTFTRFVIPFLKHQLPVFFLGRSATTSSGNTGTSGYLVLAVAVDVQKKQREWCRMKSEIEELLLPLPVPILESVSSQSLRRPSLGRKDASDHLQKIDWKALDTDEYESPSSLTPTTSNTTITGHIAEFTSATRTTYFSSLPPYTALPVRLRQRYATAHKRFGDHTSRLNALEKYGADLAEEEDRRTRWETADMDKLEEKARRRASVGADWRKSQCDDSPRPVSRLRHCGYSASADNLEPTAREIIEDTEENLQGDTTLVDEFAADIQVRPISPCSLLVHGCSPASTSAPASYDGCSDSSSDYSDDEAVHANTYRYRRLEIATASEGYHLDSSSASSLAPPGLVYTRSAESLDSDDGTVCCGSPADDDDEEGEARRQRLRALSDDAISEGLFVFPTKHATVGHHLAPPAFSPSPLLGPIVIVPPSLAPSTVETSHHHHVEEEQDREDPISMRMDELWVDLFSGRRKSSGSAVATAAAGNAGGFFGWLQQQQQQHVLPPGAAFAC</sequence>
<comment type="caution">
    <text evidence="1">The sequence shown here is derived from an EMBL/GenBank/DDBJ whole genome shotgun (WGS) entry which is preliminary data.</text>
</comment>
<dbReference type="EMBL" id="JASBWT010000007">
    <property type="protein sequence ID" value="KAJ9103137.1"/>
    <property type="molecule type" value="Genomic_DNA"/>
</dbReference>
<evidence type="ECO:0000313" key="1">
    <source>
        <dbReference type="EMBL" id="KAJ9103137.1"/>
    </source>
</evidence>
<name>A0ACC2VW70_9TREE</name>
<accession>A0ACC2VW70</accession>
<evidence type="ECO:0000313" key="2">
    <source>
        <dbReference type="Proteomes" id="UP001227268"/>
    </source>
</evidence>
<protein>
    <submittedName>
        <fullName evidence="1">Uncharacterized protein</fullName>
    </submittedName>
</protein>
<gene>
    <name evidence="1" type="ORF">QFC21_002559</name>
</gene>